<dbReference type="Proteomes" id="UP000295689">
    <property type="component" value="Unassembled WGS sequence"/>
</dbReference>
<gene>
    <name evidence="1" type="ORF">EV146_1287</name>
</gene>
<protein>
    <submittedName>
        <fullName evidence="1">Uncharacterized protein</fullName>
    </submittedName>
</protein>
<organism evidence="1 2">
    <name type="scientific">Mesobacillus foraminis</name>
    <dbReference type="NCBI Taxonomy" id="279826"/>
    <lineage>
        <taxon>Bacteria</taxon>
        <taxon>Bacillati</taxon>
        <taxon>Bacillota</taxon>
        <taxon>Bacilli</taxon>
        <taxon>Bacillales</taxon>
        <taxon>Bacillaceae</taxon>
        <taxon>Mesobacillus</taxon>
    </lineage>
</organism>
<reference evidence="1 2" key="1">
    <citation type="journal article" date="2015" name="Stand. Genomic Sci.">
        <title>Genomic Encyclopedia of Bacterial and Archaeal Type Strains, Phase III: the genomes of soil and plant-associated and newly described type strains.</title>
        <authorList>
            <person name="Whitman W.B."/>
            <person name="Woyke T."/>
            <person name="Klenk H.P."/>
            <person name="Zhou Y."/>
            <person name="Lilburn T.G."/>
            <person name="Beck B.J."/>
            <person name="De Vos P."/>
            <person name="Vandamme P."/>
            <person name="Eisen J.A."/>
            <person name="Garrity G."/>
            <person name="Hugenholtz P."/>
            <person name="Kyrpides N.C."/>
        </authorList>
    </citation>
    <scope>NUCLEOTIDE SEQUENCE [LARGE SCALE GENOMIC DNA]</scope>
    <source>
        <strain evidence="1 2">CV53</strain>
    </source>
</reference>
<accession>A0A4R2ATU7</accession>
<dbReference type="AlphaFoldDB" id="A0A4R2ATU7"/>
<comment type="caution">
    <text evidence="1">The sequence shown here is derived from an EMBL/GenBank/DDBJ whole genome shotgun (WGS) entry which is preliminary data.</text>
</comment>
<dbReference type="EMBL" id="SLVV01000028">
    <property type="protein sequence ID" value="TCN17221.1"/>
    <property type="molecule type" value="Genomic_DNA"/>
</dbReference>
<keyword evidence="2" id="KW-1185">Reference proteome</keyword>
<name>A0A4R2ATU7_9BACI</name>
<sequence>MVGHKIKYSKKKGYVSDDYLRFYSTMSATTAKAIADKAEKTQRITWSKNYTKSQIYAIMTPQFTKPFIDKYFKQQFRTAGKDRKSNQLYHVIETEIWGLSLYPLDWKGEYEPKKPTVTHFVKNGKAYLYISQYHVNEMSGNKTTTICFYKSGTKWLVYDHQVKYNQRK</sequence>
<proteinExistence type="predicted"/>
<evidence type="ECO:0000313" key="1">
    <source>
        <dbReference type="EMBL" id="TCN17221.1"/>
    </source>
</evidence>
<evidence type="ECO:0000313" key="2">
    <source>
        <dbReference type="Proteomes" id="UP000295689"/>
    </source>
</evidence>